<name>A0AAW0X690_CHEQU</name>
<evidence type="ECO:0000313" key="3">
    <source>
        <dbReference type="Proteomes" id="UP001445076"/>
    </source>
</evidence>
<organism evidence="2 3">
    <name type="scientific">Cherax quadricarinatus</name>
    <name type="common">Australian red claw crayfish</name>
    <dbReference type="NCBI Taxonomy" id="27406"/>
    <lineage>
        <taxon>Eukaryota</taxon>
        <taxon>Metazoa</taxon>
        <taxon>Ecdysozoa</taxon>
        <taxon>Arthropoda</taxon>
        <taxon>Crustacea</taxon>
        <taxon>Multicrustacea</taxon>
        <taxon>Malacostraca</taxon>
        <taxon>Eumalacostraca</taxon>
        <taxon>Eucarida</taxon>
        <taxon>Decapoda</taxon>
        <taxon>Pleocyemata</taxon>
        <taxon>Astacidea</taxon>
        <taxon>Parastacoidea</taxon>
        <taxon>Parastacidae</taxon>
        <taxon>Cherax</taxon>
    </lineage>
</organism>
<evidence type="ECO:0000313" key="2">
    <source>
        <dbReference type="EMBL" id="KAK8735229.1"/>
    </source>
</evidence>
<dbReference type="AlphaFoldDB" id="A0AAW0X690"/>
<proteinExistence type="predicted"/>
<gene>
    <name evidence="2" type="ORF">OTU49_005570</name>
</gene>
<comment type="caution">
    <text evidence="2">The sequence shown here is derived from an EMBL/GenBank/DDBJ whole genome shotgun (WGS) entry which is preliminary data.</text>
</comment>
<accession>A0AAW0X690</accession>
<sequence>MLLHQFACKRRWCELWGREEQQEEEDRRTCWSDAPPAYLEVVEAPPTYTEAMAKIAESSEGTVPEGLDTSWCAQCYEDGPGVAVMPSEPLSFLGHPPEEETGAKPNTTRSCPGHPSPEDDTGAVAVIPNETLACQGNPHPADGLGPVMITSVVMPSRALLCPKLSP</sequence>
<evidence type="ECO:0000256" key="1">
    <source>
        <dbReference type="SAM" id="MobiDB-lite"/>
    </source>
</evidence>
<protein>
    <submittedName>
        <fullName evidence="2">Uncharacterized protein</fullName>
    </submittedName>
</protein>
<reference evidence="2 3" key="1">
    <citation type="journal article" date="2024" name="BMC Genomics">
        <title>Genome assembly of redclaw crayfish (Cherax quadricarinatus) provides insights into its immune adaptation and hypoxia tolerance.</title>
        <authorList>
            <person name="Liu Z."/>
            <person name="Zheng J."/>
            <person name="Li H."/>
            <person name="Fang K."/>
            <person name="Wang S."/>
            <person name="He J."/>
            <person name="Zhou D."/>
            <person name="Weng S."/>
            <person name="Chi M."/>
            <person name="Gu Z."/>
            <person name="He J."/>
            <person name="Li F."/>
            <person name="Wang M."/>
        </authorList>
    </citation>
    <scope>NUCLEOTIDE SEQUENCE [LARGE SCALE GENOMIC DNA]</scope>
    <source>
        <strain evidence="2">ZL_2023a</strain>
    </source>
</reference>
<dbReference type="EMBL" id="JARKIK010000048">
    <property type="protein sequence ID" value="KAK8735229.1"/>
    <property type="molecule type" value="Genomic_DNA"/>
</dbReference>
<keyword evidence="3" id="KW-1185">Reference proteome</keyword>
<dbReference type="Proteomes" id="UP001445076">
    <property type="component" value="Unassembled WGS sequence"/>
</dbReference>
<feature type="region of interest" description="Disordered" evidence="1">
    <location>
        <begin position="87"/>
        <end position="118"/>
    </location>
</feature>